<evidence type="ECO:0000313" key="1">
    <source>
        <dbReference type="EMBL" id="EAR27183.1"/>
    </source>
</evidence>
<keyword evidence="2" id="KW-1185">Reference proteome</keyword>
<dbReference type="STRING" id="87626.PTD2_05915"/>
<dbReference type="Gene3D" id="1.25.40.10">
    <property type="entry name" value="Tetratricopeptide repeat domain"/>
    <property type="match status" value="1"/>
</dbReference>
<proteinExistence type="predicted"/>
<dbReference type="EMBL" id="AAOH01000007">
    <property type="protein sequence ID" value="EAR27183.1"/>
    <property type="molecule type" value="Genomic_DNA"/>
</dbReference>
<organism evidence="1 2">
    <name type="scientific">Pseudoalteromonas tunicata D2</name>
    <dbReference type="NCBI Taxonomy" id="87626"/>
    <lineage>
        <taxon>Bacteria</taxon>
        <taxon>Pseudomonadati</taxon>
        <taxon>Pseudomonadota</taxon>
        <taxon>Gammaproteobacteria</taxon>
        <taxon>Alteromonadales</taxon>
        <taxon>Pseudoalteromonadaceae</taxon>
        <taxon>Pseudoalteromonas</taxon>
    </lineage>
</organism>
<dbReference type="HOGENOM" id="CLU_833849_0_0_6"/>
<dbReference type="Proteomes" id="UP000006201">
    <property type="component" value="Unassembled WGS sequence"/>
</dbReference>
<dbReference type="RefSeq" id="WP_009839046.1">
    <property type="nucleotide sequence ID" value="NZ_AAOH01000007.1"/>
</dbReference>
<comment type="caution">
    <text evidence="1">The sequence shown here is derived from an EMBL/GenBank/DDBJ whole genome shotgun (WGS) entry which is preliminary data.</text>
</comment>
<dbReference type="OrthoDB" id="6292795at2"/>
<reference evidence="1 2" key="1">
    <citation type="submission" date="2006-02" db="EMBL/GenBank/DDBJ databases">
        <authorList>
            <person name="Moran M.A."/>
            <person name="Kjelleberg S."/>
            <person name="Egan S."/>
            <person name="Saunders N."/>
            <person name="Thomas T."/>
            <person name="Ferriera S."/>
            <person name="Johnson J."/>
            <person name="Kravitz S."/>
            <person name="Halpern A."/>
            <person name="Remington K."/>
            <person name="Beeson K."/>
            <person name="Tran B."/>
            <person name="Rogers Y.-H."/>
            <person name="Friedman R."/>
            <person name="Venter J.C."/>
        </authorList>
    </citation>
    <scope>NUCLEOTIDE SEQUENCE [LARGE SCALE GENOMIC DNA]</scope>
    <source>
        <strain evidence="1 2">D2</strain>
    </source>
</reference>
<dbReference type="SMART" id="SM00028">
    <property type="entry name" value="TPR"/>
    <property type="match status" value="2"/>
</dbReference>
<dbReference type="InterPro" id="IPR011990">
    <property type="entry name" value="TPR-like_helical_dom_sf"/>
</dbReference>
<protein>
    <submittedName>
        <fullName evidence="1">TPR domain protein</fullName>
    </submittedName>
</protein>
<dbReference type="InterPro" id="IPR019734">
    <property type="entry name" value="TPR_rpt"/>
</dbReference>
<dbReference type="AlphaFoldDB" id="A4CDZ1"/>
<gene>
    <name evidence="1" type="ORF">PTD2_05915</name>
</gene>
<name>A4CDZ1_9GAMM</name>
<accession>A4CDZ1</accession>
<sequence>MKLTALLLFLSISNSEIFHDLTQAEQSAADNPTQTLVLYQQYQSYLETMPVNVQLKWHKAAARAALRQSDVVGAEKIFIAMLPSYLQAGKNQQDYFYNLVGIWFRKAAFNQQALNAYQCALSNQTTDLDKLKYLNNAAIAARHLNQFELSIKLTEQALAIIKTSPSKPYEGAINNTLGMTALMQQNYEGAKEAFQRSLFLREGLKRTSAQLTSTLNLMTTYLLNHELDAFKRLDKRKLSEVELSFEQQVYLSWLNFLYQQSLYRTAATPSTALVQDYLALRDESIIALVKLMSRELHFVLPDHPVNQKTNLIYQGPLENYLNGCAFLSAEKKQ</sequence>
<evidence type="ECO:0000313" key="2">
    <source>
        <dbReference type="Proteomes" id="UP000006201"/>
    </source>
</evidence>
<dbReference type="Pfam" id="PF13424">
    <property type="entry name" value="TPR_12"/>
    <property type="match status" value="1"/>
</dbReference>
<dbReference type="SUPFAM" id="SSF48452">
    <property type="entry name" value="TPR-like"/>
    <property type="match status" value="1"/>
</dbReference>